<evidence type="ECO:0000313" key="2">
    <source>
        <dbReference type="Proteomes" id="UP000577891"/>
    </source>
</evidence>
<dbReference type="AlphaFoldDB" id="A0A7W4J0P1"/>
<dbReference type="EMBL" id="JABEQE010000007">
    <property type="protein sequence ID" value="MBB2172474.1"/>
    <property type="molecule type" value="Genomic_DNA"/>
</dbReference>
<proteinExistence type="predicted"/>
<reference evidence="1 2" key="1">
    <citation type="submission" date="2020-04" db="EMBL/GenBank/DDBJ databases">
        <title>Description of novel Gluconacetobacter.</title>
        <authorList>
            <person name="Sombolestani A."/>
        </authorList>
    </citation>
    <scope>NUCLEOTIDE SEQUENCE [LARGE SCALE GENOMIC DNA]</scope>
    <source>
        <strain evidence="1 2">LMG 27724</strain>
    </source>
</reference>
<keyword evidence="2" id="KW-1185">Reference proteome</keyword>
<evidence type="ECO:0000313" key="1">
    <source>
        <dbReference type="EMBL" id="MBB2172474.1"/>
    </source>
</evidence>
<dbReference type="Proteomes" id="UP000577891">
    <property type="component" value="Unassembled WGS sequence"/>
</dbReference>
<dbReference type="RefSeq" id="WP_182979070.1">
    <property type="nucleotide sequence ID" value="NZ_BAABGB010000058.1"/>
</dbReference>
<organism evidence="1 2">
    <name type="scientific">Gluconacetobacter asukensis</name>
    <dbReference type="NCBI Taxonomy" id="1017181"/>
    <lineage>
        <taxon>Bacteria</taxon>
        <taxon>Pseudomonadati</taxon>
        <taxon>Pseudomonadota</taxon>
        <taxon>Alphaproteobacteria</taxon>
        <taxon>Acetobacterales</taxon>
        <taxon>Acetobacteraceae</taxon>
        <taxon>Gluconacetobacter</taxon>
    </lineage>
</organism>
<protein>
    <submittedName>
        <fullName evidence="1">Uncharacterized protein</fullName>
    </submittedName>
</protein>
<comment type="caution">
    <text evidence="1">The sequence shown here is derived from an EMBL/GenBank/DDBJ whole genome shotgun (WGS) entry which is preliminary data.</text>
</comment>
<gene>
    <name evidence="1" type="ORF">HLH35_10165</name>
</gene>
<sequence length="59" mass="6242">MPDTHDPARARYDPCRPIGKYHPELVIGASLACNPGPHVTDLGITDGMSGKIVTDSLIA</sequence>
<name>A0A7W4J0P1_9PROT</name>
<accession>A0A7W4J0P1</accession>